<feature type="compositionally biased region" description="Basic residues" evidence="1">
    <location>
        <begin position="209"/>
        <end position="229"/>
    </location>
</feature>
<organism evidence="2">
    <name type="scientific">viral metagenome</name>
    <dbReference type="NCBI Taxonomy" id="1070528"/>
    <lineage>
        <taxon>unclassified sequences</taxon>
        <taxon>metagenomes</taxon>
        <taxon>organismal metagenomes</taxon>
    </lineage>
</organism>
<feature type="region of interest" description="Disordered" evidence="1">
    <location>
        <begin position="205"/>
        <end position="229"/>
    </location>
</feature>
<evidence type="ECO:0000313" key="2">
    <source>
        <dbReference type="EMBL" id="QHT11088.1"/>
    </source>
</evidence>
<accession>A0A6C0D2S4</accession>
<proteinExistence type="predicted"/>
<reference evidence="2" key="1">
    <citation type="journal article" date="2020" name="Nature">
        <title>Giant virus diversity and host interactions through global metagenomics.</title>
        <authorList>
            <person name="Schulz F."/>
            <person name="Roux S."/>
            <person name="Paez-Espino D."/>
            <person name="Jungbluth S."/>
            <person name="Walsh D.A."/>
            <person name="Denef V.J."/>
            <person name="McMahon K.D."/>
            <person name="Konstantinidis K.T."/>
            <person name="Eloe-Fadrosh E.A."/>
            <person name="Kyrpides N.C."/>
            <person name="Woyke T."/>
        </authorList>
    </citation>
    <scope>NUCLEOTIDE SEQUENCE</scope>
    <source>
        <strain evidence="2">GVMAG-M-3300023174-111</strain>
    </source>
</reference>
<sequence length="229" mass="26328">MGSIFGKEAPGTSGTSDAPGKQVQKTSGTSEASGTQQESNRVPAEKINSLTPVEKLKERLKILSEDEGEALVKIIKSRKIQSHVVPFFTNEKAILLETLKNMLNLFVKIDDYYENIYKPYQQKCLESFISNFIEYASKFTDDQIKRRNNVILSLTKNNWKETTNMCCKKGKRISLGFLFREGSYFKTSNNLLTEENLKKRLYESNGGSRTKRMRYNKGSRRNKTMHRQK</sequence>
<evidence type="ECO:0000256" key="1">
    <source>
        <dbReference type="SAM" id="MobiDB-lite"/>
    </source>
</evidence>
<feature type="region of interest" description="Disordered" evidence="1">
    <location>
        <begin position="1"/>
        <end position="47"/>
    </location>
</feature>
<protein>
    <submittedName>
        <fullName evidence="2">Uncharacterized protein</fullName>
    </submittedName>
</protein>
<feature type="compositionally biased region" description="Polar residues" evidence="1">
    <location>
        <begin position="23"/>
        <end position="40"/>
    </location>
</feature>
<dbReference type="EMBL" id="MN739531">
    <property type="protein sequence ID" value="QHT11088.1"/>
    <property type="molecule type" value="Genomic_DNA"/>
</dbReference>
<name>A0A6C0D2S4_9ZZZZ</name>
<dbReference type="AlphaFoldDB" id="A0A6C0D2S4"/>